<dbReference type="AlphaFoldDB" id="A0AAE4G5L7"/>
<dbReference type="CDD" id="cd02440">
    <property type="entry name" value="AdoMet_MTases"/>
    <property type="match status" value="1"/>
</dbReference>
<dbReference type="Proteomes" id="UP001180729">
    <property type="component" value="Unassembled WGS sequence"/>
</dbReference>
<evidence type="ECO:0000313" key="3">
    <source>
        <dbReference type="Proteomes" id="UP001180729"/>
    </source>
</evidence>
<dbReference type="GO" id="GO:0008168">
    <property type="term" value="F:methyltransferase activity"/>
    <property type="evidence" value="ECO:0007669"/>
    <property type="project" value="UniProtKB-KW"/>
</dbReference>
<dbReference type="NCBIfam" id="NF041820">
    <property type="entry name" value="daptide_MTase"/>
    <property type="match status" value="1"/>
</dbReference>
<dbReference type="SUPFAM" id="SSF53335">
    <property type="entry name" value="S-adenosyl-L-methionine-dependent methyltransferases"/>
    <property type="match status" value="1"/>
</dbReference>
<dbReference type="InterPro" id="IPR029063">
    <property type="entry name" value="SAM-dependent_MTases_sf"/>
</dbReference>
<dbReference type="EMBL" id="JAMZMH010000018">
    <property type="protein sequence ID" value="MDT0249810.1"/>
    <property type="molecule type" value="Genomic_DNA"/>
</dbReference>
<dbReference type="Gene3D" id="3.40.50.150">
    <property type="entry name" value="Vaccinia Virus protein VP39"/>
    <property type="match status" value="1"/>
</dbReference>
<evidence type="ECO:0000313" key="2">
    <source>
        <dbReference type="EMBL" id="MDT0249810.1"/>
    </source>
</evidence>
<organism evidence="2 3">
    <name type="scientific">Actinomyces oris</name>
    <dbReference type="NCBI Taxonomy" id="544580"/>
    <lineage>
        <taxon>Bacteria</taxon>
        <taxon>Bacillati</taxon>
        <taxon>Actinomycetota</taxon>
        <taxon>Actinomycetes</taxon>
        <taxon>Actinomycetales</taxon>
        <taxon>Actinomycetaceae</taxon>
        <taxon>Actinomyces</taxon>
    </lineage>
</organism>
<dbReference type="InterPro" id="IPR041698">
    <property type="entry name" value="Methyltransf_25"/>
</dbReference>
<gene>
    <name evidence="2" type="primary">mpaM</name>
    <name evidence="2" type="ORF">RMW62_12060</name>
</gene>
<evidence type="ECO:0000259" key="1">
    <source>
        <dbReference type="Pfam" id="PF13649"/>
    </source>
</evidence>
<feature type="domain" description="Methyltransferase" evidence="1">
    <location>
        <begin position="53"/>
        <end position="154"/>
    </location>
</feature>
<keyword evidence="2" id="KW-0489">Methyltransferase</keyword>
<dbReference type="Pfam" id="PF13649">
    <property type="entry name" value="Methyltransf_25"/>
    <property type="match status" value="1"/>
</dbReference>
<keyword evidence="2" id="KW-0808">Transferase</keyword>
<reference evidence="2" key="1">
    <citation type="submission" date="2022-06" db="EMBL/GenBank/DDBJ databases">
        <title>Draft Genome Sequences of Three Actinomyces oris Strains, Isolated from Healthy Human Feces.</title>
        <authorList>
            <person name="Ye Y."/>
            <person name="Liu C."/>
            <person name="Zhao J."/>
            <person name="Xu J."/>
            <person name="Huang H."/>
            <person name="Wang B."/>
            <person name="Wei J."/>
            <person name="Jing X."/>
        </authorList>
    </citation>
    <scope>NUCLEOTIDE SEQUENCE</scope>
    <source>
        <strain evidence="2">CNGBCC1803368</strain>
    </source>
</reference>
<accession>A0AAE4G5L7</accession>
<dbReference type="GO" id="GO:0032259">
    <property type="term" value="P:methylation"/>
    <property type="evidence" value="ECO:0007669"/>
    <property type="project" value="UniProtKB-KW"/>
</dbReference>
<proteinExistence type="predicted"/>
<name>A0AAE4G5L7_9ACTO</name>
<dbReference type="InterPro" id="IPR049690">
    <property type="entry name" value="Daptide_MTase"/>
</dbReference>
<dbReference type="RefSeq" id="WP_311358331.1">
    <property type="nucleotide sequence ID" value="NZ_CAUOQX010000005.1"/>
</dbReference>
<sequence length="251" mass="27724">MLHERAANHTPSLYADDDAHRRWELARRDNTEITSILSFLDTLPDPALAGLRVLELACGSGRTTVPIAAAGHHVLATDISIDVLNLLADRLKERRAIQSGAADRIELRQADMVSFDIKELFKAVCLPMASISLLNPEQRRAAIRCMAAHMAIGGTLITSIDHVLPEAAETSTIQLQPDTYLTEEIDQVGRRRRTILRCRDQEHVSEHHLVAPEDLVNDLKGAGLFLATQRSTPDPVLPHHISVTLGAVNRR</sequence>
<protein>
    <submittedName>
        <fullName evidence="2">Daptide-type RiPP biosynthesis methyltransferase</fullName>
    </submittedName>
</protein>
<comment type="caution">
    <text evidence="2">The sequence shown here is derived from an EMBL/GenBank/DDBJ whole genome shotgun (WGS) entry which is preliminary data.</text>
</comment>